<organism evidence="1">
    <name type="scientific">Solanum lycopersicum</name>
    <name type="common">Tomato</name>
    <name type="synonym">Lycopersicon esculentum</name>
    <dbReference type="NCBI Taxonomy" id="4081"/>
    <lineage>
        <taxon>Eukaryota</taxon>
        <taxon>Viridiplantae</taxon>
        <taxon>Streptophyta</taxon>
        <taxon>Embryophyta</taxon>
        <taxon>Tracheophyta</taxon>
        <taxon>Spermatophyta</taxon>
        <taxon>Magnoliopsida</taxon>
        <taxon>eudicotyledons</taxon>
        <taxon>Gunneridae</taxon>
        <taxon>Pentapetalae</taxon>
        <taxon>asterids</taxon>
        <taxon>lamiids</taxon>
        <taxon>Solanales</taxon>
        <taxon>Solanaceae</taxon>
        <taxon>Solanoideae</taxon>
        <taxon>Solaneae</taxon>
        <taxon>Solanum</taxon>
        <taxon>Solanum subgen. Lycopersicon</taxon>
    </lineage>
</organism>
<name>A0A3Q7I471_SOLLC</name>
<keyword evidence="2" id="KW-1185">Reference proteome</keyword>
<evidence type="ECO:0008006" key="3">
    <source>
        <dbReference type="Google" id="ProtNLM"/>
    </source>
</evidence>
<dbReference type="PANTHER" id="PTHR31973">
    <property type="entry name" value="POLYPROTEIN, PUTATIVE-RELATED"/>
    <property type="match status" value="1"/>
</dbReference>
<evidence type="ECO:0000313" key="1">
    <source>
        <dbReference type="EnsemblPlants" id="Solyc09g058991.1.1"/>
    </source>
</evidence>
<evidence type="ECO:0000313" key="2">
    <source>
        <dbReference type="Proteomes" id="UP000004994"/>
    </source>
</evidence>
<accession>A0A3Q7I471</accession>
<dbReference type="EnsemblPlants" id="Solyc09g058991.1.1">
    <property type="protein sequence ID" value="Solyc09g058991.1.1"/>
    <property type="gene ID" value="Solyc09g058991.1"/>
</dbReference>
<dbReference type="InParanoid" id="A0A3Q7I471"/>
<proteinExistence type="predicted"/>
<protein>
    <recommendedName>
        <fullName evidence="3">SWIM-type domain-containing protein</fullName>
    </recommendedName>
</protein>
<reference evidence="1" key="2">
    <citation type="submission" date="2019-01" db="UniProtKB">
        <authorList>
            <consortium name="EnsemblPlants"/>
        </authorList>
    </citation>
    <scope>IDENTIFICATION</scope>
    <source>
        <strain evidence="1">cv. Heinz 1706</strain>
    </source>
</reference>
<reference evidence="1" key="1">
    <citation type="journal article" date="2012" name="Nature">
        <title>The tomato genome sequence provides insights into fleshy fruit evolution.</title>
        <authorList>
            <consortium name="Tomato Genome Consortium"/>
        </authorList>
    </citation>
    <scope>NUCLEOTIDE SEQUENCE [LARGE SCALE GENOMIC DNA]</scope>
    <source>
        <strain evidence="1">cv. Heinz 1706</strain>
    </source>
</reference>
<dbReference type="Proteomes" id="UP000004994">
    <property type="component" value="Chromosome 9"/>
</dbReference>
<dbReference type="AlphaFoldDB" id="A0A3Q7I471"/>
<dbReference type="Gramene" id="Solyc09g058991.1.1">
    <property type="protein sequence ID" value="Solyc09g058991.1.1"/>
    <property type="gene ID" value="Solyc09g058991.1"/>
</dbReference>
<dbReference type="PANTHER" id="PTHR31973:SF187">
    <property type="entry name" value="MUTATOR TRANSPOSASE MUDRA PROTEIN"/>
    <property type="match status" value="1"/>
</dbReference>
<sequence length="284" mass="32840">MRLYGISSQLENLLSLVLAEEVQGDSVLSLRNNIVEVFQDNMVGEVENDNFNDRNYNLDESDEDYHDVVIECRHIKTKGYMWRQFVSVFAIDPNDCIFRVAYIVIVDAESKDTWNWFLTNLGYDLAIMNSHHIAFMSDRQKHILDARDKTIITLLQTMKNNLMKRLLEASLFRQKFSGGPKVSVEGPGGPFIVDMQKGSCKCRKWNLTYMHCRRALVSIHENGDRVEDYVNVYYKVETFKNVYPYFINPTNPKDHCPEVMNGGEVLPLKIKTNGNCRTTKTETS</sequence>